<proteinExistence type="predicted"/>
<keyword evidence="1" id="KW-0732">Signal</keyword>
<protein>
    <recommendedName>
        <fullName evidence="4">DUF2147 domain-containing protein</fullName>
    </recommendedName>
</protein>
<dbReference type="RefSeq" id="WP_112745160.1">
    <property type="nucleotide sequence ID" value="NZ_QMFY01000001.1"/>
</dbReference>
<feature type="signal peptide" evidence="1">
    <location>
        <begin position="1"/>
        <end position="22"/>
    </location>
</feature>
<dbReference type="EMBL" id="QMFY01000001">
    <property type="protein sequence ID" value="RAW02946.1"/>
    <property type="molecule type" value="Genomic_DNA"/>
</dbReference>
<dbReference type="Proteomes" id="UP000251889">
    <property type="component" value="Unassembled WGS sequence"/>
</dbReference>
<feature type="chain" id="PRO_5016819199" description="DUF2147 domain-containing protein" evidence="1">
    <location>
        <begin position="23"/>
        <end position="136"/>
    </location>
</feature>
<dbReference type="OrthoDB" id="979926at2"/>
<sequence length="136" mass="15611">MKRTITHSLTLFTLLVSLSSFNITTEPEIVGMWVRKSDNLRIKISAHNEHILESFIIEEGKEKFPCEVSQMPIYKNIIKAGRNLWYCDFLVVTIGNCATNYESGIIQLMKNGDLEITCPGFEKKIYAKAKPRLEKQ</sequence>
<evidence type="ECO:0000313" key="2">
    <source>
        <dbReference type="EMBL" id="RAW02946.1"/>
    </source>
</evidence>
<reference evidence="2 3" key="1">
    <citation type="submission" date="2018-06" db="EMBL/GenBank/DDBJ databases">
        <title>Chryseolinea flavus sp. nov., a member of the phylum Bacteroidetes isolated from soil.</title>
        <authorList>
            <person name="Li Y."/>
            <person name="Wang J."/>
        </authorList>
    </citation>
    <scope>NUCLEOTIDE SEQUENCE [LARGE SCALE GENOMIC DNA]</scope>
    <source>
        <strain evidence="2 3">SDU1-6</strain>
    </source>
</reference>
<evidence type="ECO:0000313" key="3">
    <source>
        <dbReference type="Proteomes" id="UP000251889"/>
    </source>
</evidence>
<dbReference type="AlphaFoldDB" id="A0A364Y763"/>
<gene>
    <name evidence="2" type="ORF">DQQ10_02240</name>
</gene>
<comment type="caution">
    <text evidence="2">The sequence shown here is derived from an EMBL/GenBank/DDBJ whole genome shotgun (WGS) entry which is preliminary data.</text>
</comment>
<organism evidence="2 3">
    <name type="scientific">Pseudochryseolinea flava</name>
    <dbReference type="NCBI Taxonomy" id="2059302"/>
    <lineage>
        <taxon>Bacteria</taxon>
        <taxon>Pseudomonadati</taxon>
        <taxon>Bacteroidota</taxon>
        <taxon>Cytophagia</taxon>
        <taxon>Cytophagales</taxon>
        <taxon>Fulvivirgaceae</taxon>
        <taxon>Pseudochryseolinea</taxon>
    </lineage>
</organism>
<evidence type="ECO:0008006" key="4">
    <source>
        <dbReference type="Google" id="ProtNLM"/>
    </source>
</evidence>
<name>A0A364Y763_9BACT</name>
<evidence type="ECO:0000256" key="1">
    <source>
        <dbReference type="SAM" id="SignalP"/>
    </source>
</evidence>
<keyword evidence="3" id="KW-1185">Reference proteome</keyword>
<accession>A0A364Y763</accession>